<dbReference type="PANTHER" id="PTHR36181">
    <property type="entry name" value="INTRON-ENCODED ENDONUCLEASE AI3-RELATED"/>
    <property type="match status" value="1"/>
</dbReference>
<dbReference type="OrthoDB" id="337038at2759"/>
<proteinExistence type="predicted"/>
<dbReference type="InterPro" id="IPR004860">
    <property type="entry name" value="LAGLIDADG_dom"/>
</dbReference>
<keyword evidence="4" id="KW-0255">Endonuclease</keyword>
<evidence type="ECO:0000313" key="3">
    <source>
        <dbReference type="EMBL" id="AYE93098.1"/>
    </source>
</evidence>
<dbReference type="SUPFAM" id="SSF55608">
    <property type="entry name" value="Homing endonucleases"/>
    <property type="match status" value="2"/>
</dbReference>
<reference evidence="4" key="1">
    <citation type="submission" date="2018-08" db="EMBL/GenBank/DDBJ databases">
        <title>Comparative mitochondrial genomics of the basidiomycete Termitomyces.</title>
        <authorList>
            <person name="Nieuwenhuis M."/>
        </authorList>
    </citation>
    <scope>NUCLEOTIDE SEQUENCE</scope>
    <source>
        <strain evidence="4">Bzo6</strain>
    </source>
</reference>
<dbReference type="GO" id="GO:0005739">
    <property type="term" value="C:mitochondrion"/>
    <property type="evidence" value="ECO:0007669"/>
    <property type="project" value="UniProtKB-ARBA"/>
</dbReference>
<feature type="domain" description="Homing endonuclease LAGLIDADG" evidence="2">
    <location>
        <begin position="192"/>
        <end position="284"/>
    </location>
</feature>
<protein>
    <submittedName>
        <fullName evidence="4">LAGLIDADG homing endonuclease</fullName>
    </submittedName>
</protein>
<dbReference type="PANTHER" id="PTHR36181:SF2">
    <property type="entry name" value="INTRON-ENCODED ENDONUCLEASE AI3-RELATED"/>
    <property type="match status" value="1"/>
</dbReference>
<name>A0A386TY07_9AGAR</name>
<evidence type="ECO:0000256" key="1">
    <source>
        <dbReference type="ARBA" id="ARBA00002670"/>
    </source>
</evidence>
<sequence>MNNMNKKINITPEWISGFTQSDGSFVISYIISKSGIPIRPVPVFNLTQSNLDSDLFIEIQKYLGIGKVYNNRQNVTFVVKSINEIVEVLLPLFDKHLLKGSKLAGYSIFKTVVLMVKDKKHLTLEGVIQILNLSYFMNKDTSLRTEESKGILVEKLIQKYGELPAVSNIIPALELTGPQVGPEPLTLEFVRGLIDGDGSFNVSFATTRRRISVNFTVVCELSSISVLYDLVDYFGCGTVYRLQSNAARYQVQSVEELLDKIYPKFKDIKFNTIKQNHFEKTIKVAELIKSHRYKTDEGLKTIVNMAWDMNKEGKGRKINKSEYLLKFTGKK</sequence>
<evidence type="ECO:0000313" key="4">
    <source>
        <dbReference type="EMBL" id="AYE93099.1"/>
    </source>
</evidence>
<keyword evidence="4" id="KW-0378">Hydrolase</keyword>
<dbReference type="AlphaFoldDB" id="A0A386TY07"/>
<geneLocation type="mitochondrion" evidence="4"/>
<dbReference type="EMBL" id="MH725792">
    <property type="protein sequence ID" value="AYE93098.1"/>
    <property type="molecule type" value="Genomic_DNA"/>
</dbReference>
<comment type="function">
    <text evidence="1">Mitochondrial DNA endonuclease involved in intron homing.</text>
</comment>
<keyword evidence="4" id="KW-0540">Nuclease</keyword>
<evidence type="ECO:0000259" key="2">
    <source>
        <dbReference type="Pfam" id="PF00961"/>
    </source>
</evidence>
<keyword evidence="4" id="KW-0496">Mitochondrion</keyword>
<dbReference type="Gene3D" id="3.10.28.10">
    <property type="entry name" value="Homing endonucleases"/>
    <property type="match status" value="2"/>
</dbReference>
<dbReference type="InterPro" id="IPR051289">
    <property type="entry name" value="LAGLIDADG_Endonuclease"/>
</dbReference>
<dbReference type="Pfam" id="PF00961">
    <property type="entry name" value="LAGLIDADG_1"/>
    <property type="match status" value="2"/>
</dbReference>
<dbReference type="GO" id="GO:0004519">
    <property type="term" value="F:endonuclease activity"/>
    <property type="evidence" value="ECO:0007669"/>
    <property type="project" value="UniProtKB-KW"/>
</dbReference>
<organism evidence="4">
    <name type="scientific">Blastosporella zonata</name>
    <dbReference type="NCBI Taxonomy" id="530045"/>
    <lineage>
        <taxon>Eukaryota</taxon>
        <taxon>Fungi</taxon>
        <taxon>Dikarya</taxon>
        <taxon>Basidiomycota</taxon>
        <taxon>Agaricomycotina</taxon>
        <taxon>Agaricomycetes</taxon>
        <taxon>Agaricomycetidae</taxon>
        <taxon>Agaricales</taxon>
        <taxon>Tricholomatineae</taxon>
        <taxon>Lyophyllaceae</taxon>
        <taxon>Blastosporella</taxon>
    </lineage>
</organism>
<dbReference type="EMBL" id="MH725792">
    <property type="protein sequence ID" value="AYE93099.1"/>
    <property type="molecule type" value="Genomic_DNA"/>
</dbReference>
<accession>A0A386TY07</accession>
<feature type="domain" description="Homing endonuclease LAGLIDADG" evidence="2">
    <location>
        <begin position="15"/>
        <end position="112"/>
    </location>
</feature>
<dbReference type="InterPro" id="IPR027434">
    <property type="entry name" value="Homing_endonucl"/>
</dbReference>
<gene>
    <name evidence="3" type="ORF">C0991_000035</name>
    <name evidence="4" type="ORF">C0991_000036</name>
</gene>